<evidence type="ECO:0000256" key="3">
    <source>
        <dbReference type="ARBA" id="ARBA00022448"/>
    </source>
</evidence>
<dbReference type="EMBL" id="AMCI01000126">
    <property type="protein sequence ID" value="EJX10707.1"/>
    <property type="molecule type" value="Genomic_DNA"/>
</dbReference>
<feature type="domain" description="Polysaccharide export protein N-terminal" evidence="15">
    <location>
        <begin position="22"/>
        <end position="97"/>
    </location>
</feature>
<dbReference type="InterPro" id="IPR054765">
    <property type="entry name" value="SLBB_dom"/>
</dbReference>
<evidence type="ECO:0000256" key="5">
    <source>
        <dbReference type="ARBA" id="ARBA00022597"/>
    </source>
</evidence>
<keyword evidence="11" id="KW-0472">Membrane</keyword>
<dbReference type="GO" id="GO:0009279">
    <property type="term" value="C:cell outer membrane"/>
    <property type="evidence" value="ECO:0007669"/>
    <property type="project" value="UniProtKB-SubCell"/>
</dbReference>
<keyword evidence="13" id="KW-0998">Cell outer membrane</keyword>
<sequence length="277" mass="29590">MKRKLIAVASAFIAAGAMMASAQAGSYNITTGDVLSVYVYRQADMSVKVRVDADGYVRFPVAGRVKVANKNPDDIEKTLARALSRQGFANPEVVVTVESFVPRKIFVLGEVVGSENATEIPEGGEVTALQAISMNGGLTEKADIANIVVRRSLPDGKTAILPVPAQDILAGKQVADIQLKPYDTVVVPKQQAISVLGTVKKAGEFYTTPNNPLTVSRAVALAGGVERPKSLAIIRVMRGDKSYQVDIQSLLEDGKDTGDADMTLMPGDIVYVPETRW</sequence>
<evidence type="ECO:0000256" key="9">
    <source>
        <dbReference type="ARBA" id="ARBA00023065"/>
    </source>
</evidence>
<keyword evidence="14" id="KW-0449">Lipoprotein</keyword>
<keyword evidence="4" id="KW-1134">Transmembrane beta strand</keyword>
<feature type="domain" description="SLBB" evidence="16">
    <location>
        <begin position="191"/>
        <end position="272"/>
    </location>
</feature>
<evidence type="ECO:0000256" key="12">
    <source>
        <dbReference type="ARBA" id="ARBA00023139"/>
    </source>
</evidence>
<dbReference type="GO" id="GO:0015159">
    <property type="term" value="F:polysaccharide transmembrane transporter activity"/>
    <property type="evidence" value="ECO:0007669"/>
    <property type="project" value="InterPro"/>
</dbReference>
<comment type="similarity">
    <text evidence="2">Belongs to the BexD/CtrA/VexA family.</text>
</comment>
<dbReference type="InterPro" id="IPR003715">
    <property type="entry name" value="Poly_export_N"/>
</dbReference>
<dbReference type="Pfam" id="PF02563">
    <property type="entry name" value="Poly_export"/>
    <property type="match status" value="1"/>
</dbReference>
<dbReference type="AlphaFoldDB" id="J9GQS3"/>
<dbReference type="Pfam" id="PF22461">
    <property type="entry name" value="SLBB_2"/>
    <property type="match status" value="2"/>
</dbReference>
<evidence type="ECO:0000256" key="2">
    <source>
        <dbReference type="ARBA" id="ARBA00009450"/>
    </source>
</evidence>
<dbReference type="InterPro" id="IPR049712">
    <property type="entry name" value="Poly_export"/>
</dbReference>
<evidence type="ECO:0000259" key="16">
    <source>
        <dbReference type="Pfam" id="PF22461"/>
    </source>
</evidence>
<dbReference type="Gene3D" id="3.10.560.10">
    <property type="entry name" value="Outer membrane lipoprotein wza domain like"/>
    <property type="match status" value="2"/>
</dbReference>
<dbReference type="GO" id="GO:0046930">
    <property type="term" value="C:pore complex"/>
    <property type="evidence" value="ECO:0007669"/>
    <property type="project" value="UniProtKB-KW"/>
</dbReference>
<reference evidence="17" key="1">
    <citation type="journal article" date="2012" name="PLoS ONE">
        <title>Gene sets for utilization of primary and secondary nutrition supplies in the distal gut of endangered iberian lynx.</title>
        <authorList>
            <person name="Alcaide M."/>
            <person name="Messina E."/>
            <person name="Richter M."/>
            <person name="Bargiela R."/>
            <person name="Peplies J."/>
            <person name="Huws S.A."/>
            <person name="Newbold C.J."/>
            <person name="Golyshin P.N."/>
            <person name="Simon M.A."/>
            <person name="Lopez G."/>
            <person name="Yakimov M.M."/>
            <person name="Ferrer M."/>
        </authorList>
    </citation>
    <scope>NUCLEOTIDE SEQUENCE</scope>
</reference>
<dbReference type="GO" id="GO:0006811">
    <property type="term" value="P:monoatomic ion transport"/>
    <property type="evidence" value="ECO:0007669"/>
    <property type="project" value="UniProtKB-KW"/>
</dbReference>
<comment type="caution">
    <text evidence="17">The sequence shown here is derived from an EMBL/GenBank/DDBJ whole genome shotgun (WGS) entry which is preliminary data.</text>
</comment>
<keyword evidence="10" id="KW-0626">Porin</keyword>
<dbReference type="PANTHER" id="PTHR33619:SF3">
    <property type="entry name" value="POLYSACCHARIDE EXPORT PROTEIN GFCE-RELATED"/>
    <property type="match status" value="1"/>
</dbReference>
<keyword evidence="6" id="KW-0812">Transmembrane</keyword>
<evidence type="ECO:0000256" key="8">
    <source>
        <dbReference type="ARBA" id="ARBA00023047"/>
    </source>
</evidence>
<evidence type="ECO:0000256" key="6">
    <source>
        <dbReference type="ARBA" id="ARBA00022692"/>
    </source>
</evidence>
<comment type="subcellular location">
    <subcellularLocation>
        <location evidence="1">Cell outer membrane</location>
        <topology evidence="1">Multi-pass membrane protein</topology>
    </subcellularLocation>
</comment>
<evidence type="ECO:0000256" key="13">
    <source>
        <dbReference type="ARBA" id="ARBA00023237"/>
    </source>
</evidence>
<keyword evidence="7" id="KW-0732">Signal</keyword>
<keyword evidence="5" id="KW-0762">Sugar transport</keyword>
<dbReference type="GO" id="GO:0015288">
    <property type="term" value="F:porin activity"/>
    <property type="evidence" value="ECO:0007669"/>
    <property type="project" value="UniProtKB-KW"/>
</dbReference>
<evidence type="ECO:0000256" key="10">
    <source>
        <dbReference type="ARBA" id="ARBA00023114"/>
    </source>
</evidence>
<evidence type="ECO:0000256" key="7">
    <source>
        <dbReference type="ARBA" id="ARBA00022729"/>
    </source>
</evidence>
<proteinExistence type="inferred from homology"/>
<feature type="domain" description="SLBB" evidence="16">
    <location>
        <begin position="104"/>
        <end position="187"/>
    </location>
</feature>
<evidence type="ECO:0000313" key="17">
    <source>
        <dbReference type="EMBL" id="EJX10707.1"/>
    </source>
</evidence>
<dbReference type="PANTHER" id="PTHR33619">
    <property type="entry name" value="POLYSACCHARIDE EXPORT PROTEIN GFCE-RELATED"/>
    <property type="match status" value="1"/>
</dbReference>
<evidence type="ECO:0000256" key="11">
    <source>
        <dbReference type="ARBA" id="ARBA00023136"/>
    </source>
</evidence>
<accession>J9GQS3</accession>
<keyword evidence="3" id="KW-0813">Transport</keyword>
<evidence type="ECO:0000256" key="14">
    <source>
        <dbReference type="ARBA" id="ARBA00023288"/>
    </source>
</evidence>
<evidence type="ECO:0000256" key="4">
    <source>
        <dbReference type="ARBA" id="ARBA00022452"/>
    </source>
</evidence>
<organism evidence="17">
    <name type="scientific">gut metagenome</name>
    <dbReference type="NCBI Taxonomy" id="749906"/>
    <lineage>
        <taxon>unclassified sequences</taxon>
        <taxon>metagenomes</taxon>
        <taxon>organismal metagenomes</taxon>
    </lineage>
</organism>
<protein>
    <submittedName>
        <fullName evidence="17">Polysaccharide export protein</fullName>
    </submittedName>
</protein>
<keyword evidence="9" id="KW-0406">Ion transport</keyword>
<keyword evidence="12" id="KW-0564">Palmitate</keyword>
<evidence type="ECO:0000259" key="15">
    <source>
        <dbReference type="Pfam" id="PF02563"/>
    </source>
</evidence>
<evidence type="ECO:0000256" key="1">
    <source>
        <dbReference type="ARBA" id="ARBA00004571"/>
    </source>
</evidence>
<keyword evidence="8" id="KW-0625">Polysaccharide transport</keyword>
<gene>
    <name evidence="17" type="ORF">EVA_00625</name>
</gene>
<name>J9GQS3_9ZZZZ</name>